<dbReference type="KEGG" id="cliz:G7Y31_07855"/>
<accession>A0A7T0P979</accession>
<evidence type="ECO:0000313" key="2">
    <source>
        <dbReference type="Proteomes" id="UP000594681"/>
    </source>
</evidence>
<reference evidence="1 2" key="1">
    <citation type="submission" date="2020-11" db="EMBL/GenBank/DDBJ databases">
        <title>Corynebacterium sp. ZJ-599.</title>
        <authorList>
            <person name="Zhou J."/>
        </authorList>
    </citation>
    <scope>NUCLEOTIDE SEQUENCE [LARGE SCALE GENOMIC DNA]</scope>
    <source>
        <strain evidence="1 2">ZJ-599</strain>
    </source>
</reference>
<dbReference type="EMBL" id="CP064954">
    <property type="protein sequence ID" value="QPK78478.1"/>
    <property type="molecule type" value="Genomic_DNA"/>
</dbReference>
<organism evidence="1 2">
    <name type="scientific">Corynebacterium lizhenjunii</name>
    <dbReference type="NCBI Taxonomy" id="2709394"/>
    <lineage>
        <taxon>Bacteria</taxon>
        <taxon>Bacillati</taxon>
        <taxon>Actinomycetota</taxon>
        <taxon>Actinomycetes</taxon>
        <taxon>Mycobacteriales</taxon>
        <taxon>Corynebacteriaceae</taxon>
        <taxon>Corynebacterium</taxon>
    </lineage>
</organism>
<keyword evidence="2" id="KW-1185">Reference proteome</keyword>
<name>A0A7T0P979_9CORY</name>
<evidence type="ECO:0000313" key="1">
    <source>
        <dbReference type="EMBL" id="QPK78478.1"/>
    </source>
</evidence>
<dbReference type="RefSeq" id="WP_165010146.1">
    <property type="nucleotide sequence ID" value="NZ_CP064954.1"/>
</dbReference>
<proteinExistence type="predicted"/>
<sequence>MTLTLSPAATRPVASPLLPTNLYPAMCPHTLAKPVRLSDDGFFDSIVSVNLCQGHDMRLKCLTPGSHASVDVSHRGLATLGLSVHHAWQLAARNVLAAAATERGYRFLTRPCQPNSGRRSTRQLPPGVQVYTDTLPVTAWLAHPMTFSVLHQHLSGLLGSTQLVYCAPTAQVLCVFAHASPSQLRSLQAFTDRMAGVSTPTTATAPLAWANGFPRALQV</sequence>
<dbReference type="AlphaFoldDB" id="A0A7T0P979"/>
<protein>
    <submittedName>
        <fullName evidence="1">Uncharacterized protein</fullName>
    </submittedName>
</protein>
<dbReference type="Proteomes" id="UP000594681">
    <property type="component" value="Chromosome"/>
</dbReference>
<gene>
    <name evidence="1" type="ORF">G7Y31_07855</name>
</gene>